<dbReference type="Pfam" id="PF16350">
    <property type="entry name" value="FAO_M"/>
    <property type="match status" value="1"/>
</dbReference>
<dbReference type="FunFam" id="3.50.50.60:FF:000769">
    <property type="entry name" value="Sarcosine dehydrogenase"/>
    <property type="match status" value="1"/>
</dbReference>
<dbReference type="SUPFAM" id="SSF54373">
    <property type="entry name" value="FAD-linked reductases, C-terminal domain"/>
    <property type="match status" value="1"/>
</dbReference>
<comment type="similarity">
    <text evidence="1">Belongs to the GcvT family.</text>
</comment>
<evidence type="ECO:0008006" key="8">
    <source>
        <dbReference type="Google" id="ProtNLM"/>
    </source>
</evidence>
<dbReference type="SUPFAM" id="SSF51905">
    <property type="entry name" value="FAD/NAD(P)-binding domain"/>
    <property type="match status" value="1"/>
</dbReference>
<dbReference type="EMBL" id="JAWJWE010000039">
    <property type="protein sequence ID" value="KAK6620659.1"/>
    <property type="molecule type" value="Genomic_DNA"/>
</dbReference>
<dbReference type="Proteomes" id="UP001372834">
    <property type="component" value="Unassembled WGS sequence"/>
</dbReference>
<dbReference type="Gene3D" id="3.30.9.10">
    <property type="entry name" value="D-Amino Acid Oxidase, subunit A, domain 2"/>
    <property type="match status" value="1"/>
</dbReference>
<dbReference type="Gene3D" id="2.40.30.110">
    <property type="entry name" value="Aminomethyltransferase beta-barrel domains"/>
    <property type="match status" value="1"/>
</dbReference>
<proteinExistence type="inferred from homology"/>
<dbReference type="Pfam" id="PF01571">
    <property type="entry name" value="GCV_T"/>
    <property type="match status" value="1"/>
</dbReference>
<evidence type="ECO:0000313" key="7">
    <source>
        <dbReference type="Proteomes" id="UP001372834"/>
    </source>
</evidence>
<dbReference type="Gene3D" id="3.30.1360.120">
    <property type="entry name" value="Probable tRNA modification gtpase trme, domain 1"/>
    <property type="match status" value="1"/>
</dbReference>
<dbReference type="AlphaFoldDB" id="A0AAN8S3F3"/>
<evidence type="ECO:0000313" key="6">
    <source>
        <dbReference type="EMBL" id="KAK6620659.1"/>
    </source>
</evidence>
<dbReference type="InterPro" id="IPR029043">
    <property type="entry name" value="GcvT/YgfZ_C"/>
</dbReference>
<sequence length="883" mass="99291">MRSPRLEKLICSIRKRFNHVQVKAKPKPQNYVIPEHADVVIIGGGVMGCSTLYHLAKRGVQAILLERDKLTSGTTWHTGGLLWTLRPDDVQIQLLKATRNLLISLKDETGIDPGWINNGGLYVAHTQERLDEYRRLATIGRSFQIDARIVDPDEAQAVFPLLNKEIIVGGLYNPMDGCVDPTCFVNAMTRSAKKNGGKIFEECPVTGIKIGRNQFGVKQIMGVKTAHGDIATNCIVNCTGIWGNKIAEMAGLRIPLTPMKHAYVVSEAMPKVRDLPNVRDHDGSVYFRVQGESLLMGGYEQNPTILENVPNEFAFQLFEFDWTHFPHLSNAVDLVPDFETVGIKATVCGAESFTPDHRPLLGEDPRLQGLYHGCAFNSLGMMLAGGCGEQLASWIINGRPDLHMYSFDIRRFTLEQMKDAEWVKERSHESYATTYNIVFPNSQFLAGRNFQTDPFHEELLEVNCVFEEIQGWERPGWFAKTGPNPVPTYDWGGSYGHKRNVDSAYEKLLKQDYTFDFPVHHDIIGSECTACRNEAVLFDRSYLGKFYLSGPDAQAAADWLFTADTRSPVGDIVYTCLLNNKGNVEADVLVTPVETGSSGLVDPILKGRGFYIIAGGAVASQTQAHIRHIIRQKGFRVNVDDVTTSVGVLSVQGPKSRSILQEIVDCDLDEEAFPFLTSRLAKVGDVSCRVMRMTFVGELGYELQIPWNHCNYVFKKIWKKGKEFNLRHAGYRALYSLSAEKGMHLWHSDLRNDDNPLEAGLESTCRLEGDYLGKEALGRVRFHGIRKKLAYFYLDKKVPVWGLETIWRNDEVVGYLRRGDFGFTFNKSIGIGYISNPTGDEVTEDFLKSGKYEVEVVGVRYATDMYLDSPFDPDHKRLRGIYD</sequence>
<feature type="domain" description="FAD dependent oxidoreductase central" evidence="5">
    <location>
        <begin position="397"/>
        <end position="452"/>
    </location>
</feature>
<dbReference type="InterPro" id="IPR027266">
    <property type="entry name" value="TrmE/GcvT-like"/>
</dbReference>
<gene>
    <name evidence="6" type="ORF">RUM43_010954</name>
</gene>
<evidence type="ECO:0000256" key="1">
    <source>
        <dbReference type="ARBA" id="ARBA00008609"/>
    </source>
</evidence>
<evidence type="ECO:0000259" key="3">
    <source>
        <dbReference type="Pfam" id="PF01571"/>
    </source>
</evidence>
<dbReference type="GO" id="GO:0005739">
    <property type="term" value="C:mitochondrion"/>
    <property type="evidence" value="ECO:0007669"/>
    <property type="project" value="TreeGrafter"/>
</dbReference>
<evidence type="ECO:0000259" key="5">
    <source>
        <dbReference type="Pfam" id="PF16350"/>
    </source>
</evidence>
<dbReference type="InterPro" id="IPR013977">
    <property type="entry name" value="GcvT_C"/>
</dbReference>
<dbReference type="SUPFAM" id="SSF103025">
    <property type="entry name" value="Folate-binding domain"/>
    <property type="match status" value="1"/>
</dbReference>
<dbReference type="InterPro" id="IPR028896">
    <property type="entry name" value="GcvT/YgfZ/DmdA"/>
</dbReference>
<dbReference type="PANTHER" id="PTHR43757:SF11">
    <property type="entry name" value="SARCOSINE DEHYDROGENASE"/>
    <property type="match status" value="1"/>
</dbReference>
<dbReference type="InterPro" id="IPR006222">
    <property type="entry name" value="GCVT_N"/>
</dbReference>
<dbReference type="InterPro" id="IPR006076">
    <property type="entry name" value="FAD-dep_OxRdtase"/>
</dbReference>
<protein>
    <recommendedName>
        <fullName evidence="8">Sarcosine dehydrogenase</fullName>
    </recommendedName>
</protein>
<accession>A0AAN8S3F3</accession>
<evidence type="ECO:0000259" key="2">
    <source>
        <dbReference type="Pfam" id="PF01266"/>
    </source>
</evidence>
<feature type="domain" description="FAD dependent oxidoreductase" evidence="2">
    <location>
        <begin position="38"/>
        <end position="394"/>
    </location>
</feature>
<name>A0AAN8S3F3_POLSC</name>
<dbReference type="InterPro" id="IPR036188">
    <property type="entry name" value="FAD/NAD-bd_sf"/>
</dbReference>
<feature type="domain" description="Aminomethyltransferase C-terminal" evidence="4">
    <location>
        <begin position="787"/>
        <end position="871"/>
    </location>
</feature>
<evidence type="ECO:0000259" key="4">
    <source>
        <dbReference type="Pfam" id="PF08669"/>
    </source>
</evidence>
<dbReference type="InterPro" id="IPR032503">
    <property type="entry name" value="FAO_M"/>
</dbReference>
<comment type="caution">
    <text evidence="6">The sequence shown here is derived from an EMBL/GenBank/DDBJ whole genome shotgun (WGS) entry which is preliminary data.</text>
</comment>
<dbReference type="Pfam" id="PF01266">
    <property type="entry name" value="DAO"/>
    <property type="match status" value="1"/>
</dbReference>
<dbReference type="PANTHER" id="PTHR43757">
    <property type="entry name" value="AMINOMETHYLTRANSFERASE"/>
    <property type="match status" value="1"/>
</dbReference>
<feature type="domain" description="GCVT N-terminal" evidence="3">
    <location>
        <begin position="455"/>
        <end position="767"/>
    </location>
</feature>
<dbReference type="FunFam" id="2.40.30.110:FF:000008">
    <property type="entry name" value="Sarcosine dehydrogenase"/>
    <property type="match status" value="1"/>
</dbReference>
<dbReference type="SUPFAM" id="SSF101790">
    <property type="entry name" value="Aminomethyltransferase beta-barrel domain"/>
    <property type="match status" value="1"/>
</dbReference>
<dbReference type="Pfam" id="PF08669">
    <property type="entry name" value="GCV_T_C"/>
    <property type="match status" value="1"/>
</dbReference>
<organism evidence="6 7">
    <name type="scientific">Polyplax serrata</name>
    <name type="common">Common mouse louse</name>
    <dbReference type="NCBI Taxonomy" id="468196"/>
    <lineage>
        <taxon>Eukaryota</taxon>
        <taxon>Metazoa</taxon>
        <taxon>Ecdysozoa</taxon>
        <taxon>Arthropoda</taxon>
        <taxon>Hexapoda</taxon>
        <taxon>Insecta</taxon>
        <taxon>Pterygota</taxon>
        <taxon>Neoptera</taxon>
        <taxon>Paraneoptera</taxon>
        <taxon>Psocodea</taxon>
        <taxon>Troctomorpha</taxon>
        <taxon>Phthiraptera</taxon>
        <taxon>Anoplura</taxon>
        <taxon>Polyplacidae</taxon>
        <taxon>Polyplax</taxon>
    </lineage>
</organism>
<dbReference type="Gene3D" id="3.50.50.60">
    <property type="entry name" value="FAD/NAD(P)-binding domain"/>
    <property type="match status" value="1"/>
</dbReference>
<dbReference type="Gene3D" id="3.30.70.1400">
    <property type="entry name" value="Aminomethyltransferase beta-barrel domains"/>
    <property type="match status" value="1"/>
</dbReference>
<reference evidence="6 7" key="1">
    <citation type="submission" date="2023-10" db="EMBL/GenBank/DDBJ databases">
        <title>Genomes of two closely related lineages of the louse Polyplax serrata with different host specificities.</title>
        <authorList>
            <person name="Martinu J."/>
            <person name="Tarabai H."/>
            <person name="Stefka J."/>
            <person name="Hypsa V."/>
        </authorList>
    </citation>
    <scope>NUCLEOTIDE SEQUENCE [LARGE SCALE GENOMIC DNA]</scope>
    <source>
        <strain evidence="6">HR10_N</strain>
    </source>
</reference>